<feature type="region of interest" description="Disordered" evidence="1">
    <location>
        <begin position="2146"/>
        <end position="2193"/>
    </location>
</feature>
<organism evidence="3 4">
    <name type="scientific">Chelydra serpentina</name>
    <name type="common">Snapping turtle</name>
    <name type="synonym">Testudo serpentina</name>
    <dbReference type="NCBI Taxonomy" id="8475"/>
    <lineage>
        <taxon>Eukaryota</taxon>
        <taxon>Metazoa</taxon>
        <taxon>Chordata</taxon>
        <taxon>Craniata</taxon>
        <taxon>Vertebrata</taxon>
        <taxon>Euteleostomi</taxon>
        <taxon>Archelosauria</taxon>
        <taxon>Testudinata</taxon>
        <taxon>Testudines</taxon>
        <taxon>Cryptodira</taxon>
        <taxon>Durocryptodira</taxon>
        <taxon>Americhelydia</taxon>
        <taxon>Chelydroidea</taxon>
        <taxon>Chelydridae</taxon>
        <taxon>Chelydra</taxon>
    </lineage>
</organism>
<dbReference type="SUPFAM" id="SSF49879">
    <property type="entry name" value="SMAD/FHA domain"/>
    <property type="match status" value="1"/>
</dbReference>
<feature type="region of interest" description="Disordered" evidence="1">
    <location>
        <begin position="3981"/>
        <end position="4018"/>
    </location>
</feature>
<dbReference type="Pfam" id="PF24564">
    <property type="entry name" value="DUF7605"/>
    <property type="match status" value="1"/>
</dbReference>
<feature type="compositionally biased region" description="Basic and acidic residues" evidence="1">
    <location>
        <begin position="375"/>
        <end position="387"/>
    </location>
</feature>
<evidence type="ECO:0000259" key="2">
    <source>
        <dbReference type="PROSITE" id="PS50006"/>
    </source>
</evidence>
<dbReference type="SUPFAM" id="SSF52540">
    <property type="entry name" value="P-loop containing nucleoside triphosphate hydrolases"/>
    <property type="match status" value="2"/>
</dbReference>
<dbReference type="PANTHER" id="PTHR36681">
    <property type="entry name" value="NUCLEAR GTPASE, GERMINAL CENTER-ASSOCIATED, TANDEM DUPLICATE 3"/>
    <property type="match status" value="1"/>
</dbReference>
<evidence type="ECO:0000313" key="4">
    <source>
        <dbReference type="Proteomes" id="UP000765507"/>
    </source>
</evidence>
<accession>A0A8T1S2H5</accession>
<dbReference type="InterPro" id="IPR027417">
    <property type="entry name" value="P-loop_NTPase"/>
</dbReference>
<dbReference type="InterPro" id="IPR045063">
    <property type="entry name" value="Dynamin_N"/>
</dbReference>
<feature type="region of interest" description="Disordered" evidence="1">
    <location>
        <begin position="368"/>
        <end position="391"/>
    </location>
</feature>
<gene>
    <name evidence="3" type="ORF">G0U57_021288</name>
</gene>
<reference evidence="3 4" key="1">
    <citation type="journal article" date="2020" name="G3 (Bethesda)">
        <title>Draft Genome of the Common Snapping Turtle, Chelydra serpentina, a Model for Phenotypic Plasticity in Reptiles.</title>
        <authorList>
            <person name="Das D."/>
            <person name="Singh S.K."/>
            <person name="Bierstedt J."/>
            <person name="Erickson A."/>
            <person name="Galli G.L.J."/>
            <person name="Crossley D.A. 2nd"/>
            <person name="Rhen T."/>
        </authorList>
    </citation>
    <scope>NUCLEOTIDE SEQUENCE [LARGE SCALE GENOMIC DNA]</scope>
    <source>
        <strain evidence="3">KW</strain>
    </source>
</reference>
<dbReference type="OrthoDB" id="3598281at2759"/>
<feature type="region of interest" description="Disordered" evidence="1">
    <location>
        <begin position="3266"/>
        <end position="3287"/>
    </location>
</feature>
<dbReference type="InterPro" id="IPR056024">
    <property type="entry name" value="DUF7605"/>
</dbReference>
<evidence type="ECO:0000313" key="3">
    <source>
        <dbReference type="EMBL" id="KAG6923199.1"/>
    </source>
</evidence>
<dbReference type="Gene3D" id="2.60.200.20">
    <property type="match status" value="1"/>
</dbReference>
<dbReference type="Gene3D" id="3.40.50.300">
    <property type="entry name" value="P-loop containing nucleotide triphosphate hydrolases"/>
    <property type="match status" value="1"/>
</dbReference>
<dbReference type="PANTHER" id="PTHR36681:SF3">
    <property type="entry name" value="NUCLEAR GTPASE, GERMINAL CENTER-ASSOCIATED, TANDEM DUPLICATE 3"/>
    <property type="match status" value="1"/>
</dbReference>
<sequence length="4018" mass="444888">MATICQTHNGGLNQCHLRSIGRKASVSGVAEVIHFYKAVTLIGRNKDVVDYFISCPVSERRDYISRTHARVIRTNDTHRLVDSSLTGVYVNDVRINGTVSLQEGDTVTFGHPAGNGIRPGTQVRQPNSEFYFLFEHCYCRIDQLQSARGEMRNSLPQIQLPLLTSPEAPPVYNSSLVFENSVGLPIISQLSWTSQVVPNSGAPSKSSAHCGDMQPPTVTVTLPLTSVLSSAKSSLCTNSVNVTSDKLEMPATSTSAATPDTSLEDYTGPNSQIVRSASPEYVQRKGSAVTAEPSQQRVFEITQSSLCRENAARTAELANSDFLCVKPSGAQACTSGSMPKFYRPFLDERRDSGEIETQPPAVTCYSLEPSPPFPHSRDAVETHDSDPSGRAIVSASLSDNSLDLSDSLQVESGGNLDSKPLAPVADKSVLGSCANSDDEVVMEINIINSTEETAKHETSGSSEPYIQMQVTEVINEAMKNVQVRSVSGYKVNVMEKERSTEEQNRYSLEQHVVDACVHEAPCVVVSVTGAETCESHSKKKGRLHVNSLSESVIVEVENCSENSDTVTMSIVPEDIALGKDPDGGSPAKEVVSPKKLVNADHKTCVEELDLPSETAMTIDRTREISVSFGPDLELPHSVWHSEVKNEIRKDELTSIIKQNSLMPNEEAIKESSDIVESDSCSLADRELETLNNTLHMETQKPETTLDIQEGAEPNTDQIMAISNREVGEMHRDHVFEDKLQNTLGQDYMLSDTGIINLEHQNSSDAHKILTMCAAKEMSGSECNIGSAKSQENEDDNVSGVALFQSCVTEQVVSTASGTEIVQCLDMLHSEEEESSMDSHVALDGLVTKILQNNPDPTAPENLPLCAQNISDYPVHSPSKHHLLSKDTCLGDVTYDSSCNCVPSSSGSLHSDSSPPQPAPKEEESCKSGAVVKPLSGTFCSLQATAVEMTSPEYPCRYEDSGAFTSARRSISETMSQETNIQPLSQNENETSVKQNACNTANISHATVCMESEGFQSDPVYMTTSVSTKGVPQEVSDFGINKIHLEVISSEGDEEQTDMNVNAISLTVDSHVRYGDKEESESKMDSMDIETRISSVTDCVEISYAEVGTQTRLINERAINLLATKPAVNGNKNNVSNTSICEEEVNMSMDTHLSLQQFSEAYERTILDNDASKNSWREFSKQMELDSKAKENLSPETRIETFDGKTVFVASCSSPNKVTLLENTAKLVEAMNPESPIDVGEEFLDWCLVQKSDCALERKRSPRKEEDESYVSVFSSNSLSTTNTRCIKTVEILVRHTLDSTLDGNNEMRDSDCQELKTACSVVDDTASGEKQLDQSASIENTFYKKTDDDSVENKEIMKRPGERHDSRTAINDSIFEEQKYIENKGIDKEMEIMANVCVGQTNLNHSSVTEAPTNRLEGNTAYYSSELEGGIANDLSPLCLSKQTSLVVERSSDFNDYSCSQSQSPYYVTKRDMGNNPEPVNDYILPQQDTRNEDDMKLNDENRFEAVSHKWSVKSVTLEKNKVEFKHSGAHFSELDLGILNNYQEDNENSSVSSAHLKLRQQSSVFHDQQETDSHAVESQHLESNIDLKSKEDPVKQSVYPEDFVIDSDLKKLCEQNMTTEILTSTGLERSNQKGICQEEGGIKRQTSEMDTQPCSVDRNDLAVGMQAIAFGKPESAKENIAENLLKEIETDPTEGSELFSTEELNLYISDSEVEKEENNSMRTKNATEMQYDRGKILKEENTVISDPNRVSGIITLQADLDCTPNEDQLDRVIETADIKSVMGTEKSTDESLEEKCYSLCSAEYDLSEVRIAGPENCNTGMVVGELSHLVKSPTLREEKTENQTTTEHALGPLHCPYNSIEFPCVPGSQREMEAVKGNAKVGLNKGDAGCSDEHVGNADSNSIHTGKNLEENPEPENSLLDGCIQELDVGTLAAPLGALKTVKDSPVKEMLTSLCAEKDTFNQKTETNELVYMQQESKDSEPLKSQAKIRQPTRCADFSEGSNEGLIVSESNFTNRVESHKEENKDSQNKEANKNNFFRTLKRHLSRNEYSGTSVSEDEQCSQKRNCPLGSLSMQESVSDLPSPNVTLFSIPTDLKECHDQFVSSSVRQFFEKYPILQTAQHLDEVEKENSKNIAQLVREFFTKTNDSENPVNENIKPERFVPPIESKVEEDTDCKSIGEVDSDDSTRRDGSSLHLFSSIEPQVNEKQSVKLLSESQSLPLDSQFGFTELAASSADSWTDELEKDVVSKIPESPSADSLSEEEQFQSRVCLALDKQYSSAKSPLKSPDADSEQSTKIKDLDFIFSDISNSSVESEHHQLTRKLSSSSSSETGDGLHEGIYSDSCKAAGLDTQSGFSCNSLEASAVYWSDEDTNITSDLIVTSRESSQCVTNDLPQQLASEDHVERIKVKNYMPVLHRAERTLDGVKTPNIEDLSVPAFCENSITGAVPSSQHLKVESDADQHEVPEFDGHSNTHNSEISSLQTKSACSPCKDLTPAATVDWNTNSPIQEQITSHVRLGVNSQVQLKRKLSHEEHGDSGNRSSISPPSKMCPSVVAISSESADEEPAPNQKEIGTADASGSCSTSQTSLTEHVTQTPSKPEAKHSLSLKKLKSSYASISPSAVKVSSASQKALDSNVSRCLQRAYLNSQSELSSSTLPPEASDSAEVINSHHERTDKEEDFAEDNQQNQKGQTNRYDYTDGRVASESCFAVGSKDLSDLQTANGFSMSSVPELKGVDLSRSTLNGLACEPAAFPSFKEESLQCSLQVQTLSDTSDHCSLDFKEYPTILSPVISTLHKCGASETSVSSLPDRSFQPASEANLQIQDRVLSPCMLEACKFSQPASECVCSSDEEASCHSEDLGEDMEEFPSTSTESSSAIGLLSEAKNLGNLSAENSAPKASSSHTNIMESELQKAWALSEGDVGFQLSQCQTVLDEISQTLCAVEGIDEVHMEEWREQIEKLQKDTKMPKTYIAVVGNTGAGKSSLLNALLDEEAVLPTSAMRACTAVVVEISKTGGKSLYEADVEFLSKEEWDNELKALLEDMKDKSGNLKKRCPDRKTEAGAAYSRVKAVYGTIAELPKLKEMKEVTQHLGTVKHISAEKAADFRIKIEKFIDCRTDNLRDMKGGEFWPIVKCVKISVPGADVLKTGAVLVDLPGIRDSNAARDNAAKEYLKNCNAVWVVANITRAVDDKTAKEMLSANLRRQLLMDGQYGSLAFVCTKTDSFNVTEIMSDLDLRDEIQPIEKSLEELENQRVQMEMEKDTLYTQLQQEQQRQGPGAENPASFRKENDLRKKILEKEFRISKLQREKDMKLRDISLICVQSRNRFSKQRIWVDFNNGLQEMRRKAAYDEDEEDEETEDEELTSSDTCNPGEVESQHGKLQVFTVSSTEYLKLHGKLLRDGQPQVFHNEEDTEIPALKKFAIHTALQHSMVATEKVIRNVARVISQVVNYLTNQRAEDNSHRAQVQEIVQECLSRLPTLLQEAVEDSLHDIKYYFSVLILASLKRGARRAEELCEDKVRSWGLPVIGYPYATYRAVCARQGVYSSVACGFVDFNEQLTEPISSAISMTWNDVFSCKLGESIKQFSKAILDKLKYFFKDLKNKLQEKGRNTQPVSIIQRHQMEAVQALLCNFLLDQTEYINKRQRGISRVLTPEIQASMKPIYAVCSQLNGPGCFQRMKDLMQRLVHNQKETMFNRVTDKLWDQLDLLQSYIGGSFESLLQELTKSLKMQFEPMLKRVQKNDGIIPDLVNICAEISKICKISRVDYVLPSLSQTESCSELASSGRELPLKRELQEGSDPPNFLGKCNIIRIGTMSLSHINPIQISVQEVAITVTDNTTMTLPFSSVYLCECCFHLYYLILHLSPEFAKNIYSRLGAQASKLDLGYQEVLIILDKPQDPSSFHSLIEFISARHGGIPWFRELNLQQGREKLESLEVYYTVKDLKYDDEEETLEVPPSSSPSDQPTVFTIAQQPLLPGMKLYPYGRKRGGGEIQSQMEKKHKSKTIEQSSEVEPAGFHLPR</sequence>
<feature type="region of interest" description="Disordered" evidence="1">
    <location>
        <begin position="905"/>
        <end position="927"/>
    </location>
</feature>
<feature type="domain" description="FHA" evidence="2">
    <location>
        <begin position="40"/>
        <end position="95"/>
    </location>
</feature>
<dbReference type="Pfam" id="PF00350">
    <property type="entry name" value="Dynamin_N"/>
    <property type="match status" value="1"/>
</dbReference>
<dbReference type="PROSITE" id="PS50006">
    <property type="entry name" value="FHA_DOMAIN"/>
    <property type="match status" value="1"/>
</dbReference>
<name>A0A8T1S2H5_CHESE</name>
<feature type="compositionally biased region" description="Basic and acidic residues" evidence="1">
    <location>
        <begin position="2018"/>
        <end position="2034"/>
    </location>
</feature>
<feature type="region of interest" description="Disordered" evidence="1">
    <location>
        <begin position="250"/>
        <end position="271"/>
    </location>
</feature>
<dbReference type="InterPro" id="IPR008984">
    <property type="entry name" value="SMAD_FHA_dom_sf"/>
</dbReference>
<feature type="region of interest" description="Disordered" evidence="1">
    <location>
        <begin position="1894"/>
        <end position="1917"/>
    </location>
</feature>
<feature type="compositionally biased region" description="Polar residues" evidence="1">
    <location>
        <begin position="2578"/>
        <end position="2598"/>
    </location>
</feature>
<feature type="compositionally biased region" description="Low complexity" evidence="1">
    <location>
        <begin position="250"/>
        <end position="261"/>
    </location>
</feature>
<dbReference type="Proteomes" id="UP000765507">
    <property type="component" value="Unassembled WGS sequence"/>
</dbReference>
<feature type="compositionally biased region" description="Polar residues" evidence="1">
    <location>
        <begin position="2684"/>
        <end position="2696"/>
    </location>
</feature>
<proteinExistence type="predicted"/>
<evidence type="ECO:0000256" key="1">
    <source>
        <dbReference type="SAM" id="MobiDB-lite"/>
    </source>
</evidence>
<feature type="region of interest" description="Disordered" evidence="1">
    <location>
        <begin position="2316"/>
        <end position="2335"/>
    </location>
</feature>
<feature type="region of interest" description="Disordered" evidence="1">
    <location>
        <begin position="1976"/>
        <end position="2038"/>
    </location>
</feature>
<feature type="region of interest" description="Disordered" evidence="1">
    <location>
        <begin position="2649"/>
        <end position="2697"/>
    </location>
</feature>
<feature type="region of interest" description="Disordered" evidence="1">
    <location>
        <begin position="3344"/>
        <end position="3375"/>
    </location>
</feature>
<dbReference type="InterPro" id="IPR000253">
    <property type="entry name" value="FHA_dom"/>
</dbReference>
<feature type="compositionally biased region" description="Acidic residues" evidence="1">
    <location>
        <begin position="3349"/>
        <end position="3363"/>
    </location>
</feature>
<dbReference type="EMBL" id="JAHGAV010000950">
    <property type="protein sequence ID" value="KAG6923199.1"/>
    <property type="molecule type" value="Genomic_DNA"/>
</dbReference>
<feature type="compositionally biased region" description="Basic and acidic residues" evidence="1">
    <location>
        <begin position="2168"/>
        <end position="2193"/>
    </location>
</feature>
<protein>
    <recommendedName>
        <fullName evidence="2">FHA domain-containing protein</fullName>
    </recommendedName>
</protein>
<dbReference type="SMART" id="SM00240">
    <property type="entry name" value="FHA"/>
    <property type="match status" value="1"/>
</dbReference>
<feature type="region of interest" description="Disordered" evidence="1">
    <location>
        <begin position="2527"/>
        <end position="2606"/>
    </location>
</feature>
<comment type="caution">
    <text evidence="3">The sequence shown here is derived from an EMBL/GenBank/DDBJ whole genome shotgun (WGS) entry which is preliminary data.</text>
</comment>
<keyword evidence="4" id="KW-1185">Reference proteome</keyword>